<dbReference type="STRING" id="1302690.BUE76_21260"/>
<feature type="domain" description="Glucose-6-phosphate dehydrogenase NAD-binding" evidence="8">
    <location>
        <begin position="6"/>
        <end position="187"/>
    </location>
</feature>
<dbReference type="PIRSF" id="PIRSF000110">
    <property type="entry name" value="G6PD"/>
    <property type="match status" value="1"/>
</dbReference>
<evidence type="ECO:0000259" key="9">
    <source>
        <dbReference type="Pfam" id="PF02781"/>
    </source>
</evidence>
<dbReference type="GO" id="GO:0004345">
    <property type="term" value="F:glucose-6-phosphate dehydrogenase activity"/>
    <property type="evidence" value="ECO:0007669"/>
    <property type="project" value="UniProtKB-UniRule"/>
</dbReference>
<dbReference type="Gene3D" id="3.40.50.720">
    <property type="entry name" value="NAD(P)-binding Rossmann-like Domain"/>
    <property type="match status" value="1"/>
</dbReference>
<feature type="binding site" evidence="7">
    <location>
        <position position="42"/>
    </location>
    <ligand>
        <name>NADP(+)</name>
        <dbReference type="ChEBI" id="CHEBI:58349"/>
    </ligand>
</feature>
<comment type="function">
    <text evidence="7">Catalyzes the oxidation of glucose 6-phosphate to 6-phosphogluconolactone.</text>
</comment>
<dbReference type="EMBL" id="FQUO01000010">
    <property type="protein sequence ID" value="SHF60981.1"/>
    <property type="molecule type" value="Genomic_DNA"/>
</dbReference>
<organism evidence="10 11">
    <name type="scientific">Cnuella takakiae</name>
    <dbReference type="NCBI Taxonomy" id="1302690"/>
    <lineage>
        <taxon>Bacteria</taxon>
        <taxon>Pseudomonadati</taxon>
        <taxon>Bacteroidota</taxon>
        <taxon>Chitinophagia</taxon>
        <taxon>Chitinophagales</taxon>
        <taxon>Chitinophagaceae</taxon>
        <taxon>Cnuella</taxon>
    </lineage>
</organism>
<dbReference type="NCBIfam" id="NF009492">
    <property type="entry name" value="PRK12853.1-3"/>
    <property type="match status" value="1"/>
</dbReference>
<dbReference type="InterPro" id="IPR022674">
    <property type="entry name" value="G6P_DH_NAD-bd"/>
</dbReference>
<comment type="similarity">
    <text evidence="2 7">Belongs to the glucose-6-phosphate dehydrogenase family.</text>
</comment>
<dbReference type="GO" id="GO:0009051">
    <property type="term" value="P:pentose-phosphate shunt, oxidative branch"/>
    <property type="evidence" value="ECO:0007669"/>
    <property type="project" value="TreeGrafter"/>
</dbReference>
<dbReference type="UniPathway" id="UPA00115">
    <property type="reaction ID" value="UER00408"/>
</dbReference>
<comment type="caution">
    <text evidence="7">Lacks conserved residue(s) required for the propagation of feature annotation.</text>
</comment>
<evidence type="ECO:0000256" key="7">
    <source>
        <dbReference type="HAMAP-Rule" id="MF_00966"/>
    </source>
</evidence>
<feature type="binding site" evidence="7">
    <location>
        <position position="340"/>
    </location>
    <ligand>
        <name>substrate</name>
    </ligand>
</feature>
<dbReference type="GO" id="GO:0006006">
    <property type="term" value="P:glucose metabolic process"/>
    <property type="evidence" value="ECO:0007669"/>
    <property type="project" value="UniProtKB-KW"/>
</dbReference>
<dbReference type="AlphaFoldDB" id="A0A1M5D1W4"/>
<feature type="active site" description="Proton acceptor" evidence="7">
    <location>
        <position position="240"/>
    </location>
</feature>
<evidence type="ECO:0000256" key="6">
    <source>
        <dbReference type="ARBA" id="ARBA00023277"/>
    </source>
</evidence>
<dbReference type="HAMAP" id="MF_00966">
    <property type="entry name" value="G6PD"/>
    <property type="match status" value="1"/>
</dbReference>
<evidence type="ECO:0000313" key="10">
    <source>
        <dbReference type="EMBL" id="SHF60981.1"/>
    </source>
</evidence>
<feature type="binding site" evidence="7">
    <location>
        <position position="345"/>
    </location>
    <ligand>
        <name>substrate</name>
    </ligand>
</feature>
<comment type="pathway">
    <text evidence="1 7">Carbohydrate degradation; pentose phosphate pathway; D-ribulose 5-phosphate from D-glucose 6-phosphate (oxidative stage): step 1/3.</text>
</comment>
<dbReference type="EC" id="1.1.1.49" evidence="7"/>
<dbReference type="Proteomes" id="UP000184368">
    <property type="component" value="Unassembled WGS sequence"/>
</dbReference>
<dbReference type="Pfam" id="PF00479">
    <property type="entry name" value="G6PD_N"/>
    <property type="match status" value="1"/>
</dbReference>
<dbReference type="Gene3D" id="3.30.360.10">
    <property type="entry name" value="Dihydrodipicolinate Reductase, domain 2"/>
    <property type="match status" value="1"/>
</dbReference>
<evidence type="ECO:0000256" key="3">
    <source>
        <dbReference type="ARBA" id="ARBA00022526"/>
    </source>
</evidence>
<dbReference type="SUPFAM" id="SSF55347">
    <property type="entry name" value="Glyceraldehyde-3-phosphate dehydrogenase-like, C-terminal domain"/>
    <property type="match status" value="1"/>
</dbReference>
<evidence type="ECO:0000256" key="2">
    <source>
        <dbReference type="ARBA" id="ARBA00009975"/>
    </source>
</evidence>
<reference evidence="10 11" key="1">
    <citation type="submission" date="2016-11" db="EMBL/GenBank/DDBJ databases">
        <authorList>
            <person name="Jaros S."/>
            <person name="Januszkiewicz K."/>
            <person name="Wedrychowicz H."/>
        </authorList>
    </citation>
    <scope>NUCLEOTIDE SEQUENCE [LARGE SCALE GENOMIC DNA]</scope>
    <source>
        <strain evidence="10 11">DSM 26897</strain>
    </source>
</reference>
<proteinExistence type="inferred from homology"/>
<feature type="binding site" evidence="7">
    <location>
        <position position="235"/>
    </location>
    <ligand>
        <name>substrate</name>
    </ligand>
</feature>
<evidence type="ECO:0000313" key="11">
    <source>
        <dbReference type="Proteomes" id="UP000184368"/>
    </source>
</evidence>
<evidence type="ECO:0000256" key="5">
    <source>
        <dbReference type="ARBA" id="ARBA00023002"/>
    </source>
</evidence>
<feature type="binding site" evidence="7">
    <location>
        <position position="216"/>
    </location>
    <ligand>
        <name>substrate</name>
    </ligand>
</feature>
<keyword evidence="3 7" id="KW-0313">Glucose metabolism</keyword>
<dbReference type="NCBIfam" id="TIGR00871">
    <property type="entry name" value="zwf"/>
    <property type="match status" value="1"/>
</dbReference>
<name>A0A1M5D1W4_9BACT</name>
<feature type="binding site" evidence="7">
    <location>
        <position position="148"/>
    </location>
    <ligand>
        <name>NADP(+)</name>
        <dbReference type="ChEBI" id="CHEBI:58349"/>
    </ligand>
</feature>
<comment type="catalytic activity">
    <reaction evidence="7">
        <text>D-glucose 6-phosphate + NADP(+) = 6-phospho-D-glucono-1,5-lactone + NADPH + H(+)</text>
        <dbReference type="Rhea" id="RHEA:15841"/>
        <dbReference type="ChEBI" id="CHEBI:15378"/>
        <dbReference type="ChEBI" id="CHEBI:57783"/>
        <dbReference type="ChEBI" id="CHEBI:57955"/>
        <dbReference type="ChEBI" id="CHEBI:58349"/>
        <dbReference type="ChEBI" id="CHEBI:61548"/>
        <dbReference type="EC" id="1.1.1.49"/>
    </reaction>
</comment>
<dbReference type="InterPro" id="IPR022675">
    <property type="entry name" value="G6P_DH_C"/>
</dbReference>
<dbReference type="PANTHER" id="PTHR23429:SF0">
    <property type="entry name" value="GLUCOSE-6-PHOSPHATE 1-DEHYDROGENASE"/>
    <property type="match status" value="1"/>
</dbReference>
<dbReference type="PRINTS" id="PR00079">
    <property type="entry name" value="G6PDHDRGNASE"/>
</dbReference>
<dbReference type="InterPro" id="IPR001282">
    <property type="entry name" value="G6P_DH"/>
</dbReference>
<evidence type="ECO:0000256" key="1">
    <source>
        <dbReference type="ARBA" id="ARBA00004937"/>
    </source>
</evidence>
<feature type="binding site" evidence="7">
    <location>
        <position position="178"/>
    </location>
    <ligand>
        <name>substrate</name>
    </ligand>
</feature>
<dbReference type="RefSeq" id="WP_073044138.1">
    <property type="nucleotide sequence ID" value="NZ_FQUO01000010.1"/>
</dbReference>
<keyword evidence="6 7" id="KW-0119">Carbohydrate metabolism</keyword>
<feature type="binding site" evidence="7">
    <location>
        <position position="182"/>
    </location>
    <ligand>
        <name>substrate</name>
    </ligand>
</feature>
<dbReference type="InterPro" id="IPR036291">
    <property type="entry name" value="NAD(P)-bd_dom_sf"/>
</dbReference>
<dbReference type="OrthoDB" id="9802739at2"/>
<dbReference type="GO" id="GO:0050661">
    <property type="term" value="F:NADP binding"/>
    <property type="evidence" value="ECO:0007669"/>
    <property type="project" value="UniProtKB-UniRule"/>
</dbReference>
<dbReference type="InterPro" id="IPR019796">
    <property type="entry name" value="G6P_DH_AS"/>
</dbReference>
<dbReference type="Pfam" id="PF02781">
    <property type="entry name" value="G6PD_C"/>
    <property type="match status" value="1"/>
</dbReference>
<feature type="domain" description="Glucose-6-phosphate dehydrogenase C-terminal" evidence="9">
    <location>
        <begin position="189"/>
        <end position="487"/>
    </location>
</feature>
<evidence type="ECO:0000256" key="4">
    <source>
        <dbReference type="ARBA" id="ARBA00022857"/>
    </source>
</evidence>
<dbReference type="PROSITE" id="PS00069">
    <property type="entry name" value="G6P_DEHYDROGENASE"/>
    <property type="match status" value="1"/>
</dbReference>
<dbReference type="GO" id="GO:0005829">
    <property type="term" value="C:cytosol"/>
    <property type="evidence" value="ECO:0007669"/>
    <property type="project" value="TreeGrafter"/>
</dbReference>
<keyword evidence="4 7" id="KW-0521">NADP</keyword>
<evidence type="ECO:0000259" key="8">
    <source>
        <dbReference type="Pfam" id="PF00479"/>
    </source>
</evidence>
<protein>
    <recommendedName>
        <fullName evidence="7">Glucose-6-phosphate 1-dehydrogenase</fullName>
        <shortName evidence="7">G6PD</shortName>
        <ecNumber evidence="7">1.1.1.49</ecNumber>
    </recommendedName>
</protein>
<accession>A0A1M5D1W4</accession>
<keyword evidence="5 7" id="KW-0560">Oxidoreductase</keyword>
<keyword evidence="11" id="KW-1185">Reference proteome</keyword>
<sequence>MVIIFIFGGTGDLAQRKLLPALFNLYLDGHLPEQFYIAGLSRNKMTPAAYRDLIKKGIDEHARRNEALKEHWEDFSKHVDYLQVDATKEQGYKAMVKKVAALEGEWKAPATIMYYLSVAPQLAPTIAELLCKNGLANDAQRHRLVFEKPFGHDLQSAKELNVLLRKYFAEEQIFRIDHFLGKETVQNILALRFANALFEPIWNHRYVDHIQISATETVGVLDRGAYYEGAGALRDMVQNHMLQLLCMVAMEAPVSFDANEVRNKKHDVLKAIRRYRREEVHSHAVRGQYASGWVEGKKMQTYREEKSVDPHSGVETYAAVKLFVDNWRWNGVPFYIRTGKSLAEKTTHIAIQFKNAPSYAFPPEATDTWRPNRLLINISPQLDIRLRFQAKQPGPHMALQPVDMVFNYFNNTSETQPEAYETLLQDVIEGNATLFMRADQVEAAWAIIDPIMEVWGNKPPVDFPNYAAGSWGPEDAEALIARDGNHWATLPLNGG</sequence>
<gene>
    <name evidence="7" type="primary">zwf</name>
    <name evidence="10" type="ORF">SAMN05444008_11042</name>
</gene>
<dbReference type="PANTHER" id="PTHR23429">
    <property type="entry name" value="GLUCOSE-6-PHOSPHATE 1-DEHYDROGENASE G6PD"/>
    <property type="match status" value="1"/>
</dbReference>
<dbReference type="SUPFAM" id="SSF51735">
    <property type="entry name" value="NAD(P)-binding Rossmann-fold domains"/>
    <property type="match status" value="1"/>
</dbReference>